<dbReference type="PANTHER" id="PTHR10903">
    <property type="entry name" value="GTPASE, IMAP FAMILY MEMBER-RELATED"/>
    <property type="match status" value="1"/>
</dbReference>
<dbReference type="FunFam" id="3.40.50.300:FF:000840">
    <property type="entry name" value="Immune-associated nucleotide-binding protein 9"/>
    <property type="match status" value="1"/>
</dbReference>
<name>A0A022QJW9_ERYGU</name>
<dbReference type="EMBL" id="KI631422">
    <property type="protein sequence ID" value="EYU28251.1"/>
    <property type="molecule type" value="Genomic_DNA"/>
</dbReference>
<sequence>MFVYFFVHVGVQIKSPAPPSEVKTILLVGKTGNGKIATGNSIIGRKLFKSMSGLAPNFSTSEQIKLENGQTLNVIDTPGLIDSGDTEFLQMEIARCVDLANDGFHAIVLVLTVRYRFSREDEAILEFISSFFGPKIIDHMIVLFTGGDEFDDDVTLDHYLEYYHLEPLKEILRKNGNRRVLFDNKTKDEFKKSKQLKKLLILVDAVVDKNGGKPYTK</sequence>
<feature type="non-terminal residue" evidence="5">
    <location>
        <position position="217"/>
    </location>
</feature>
<evidence type="ECO:0000313" key="6">
    <source>
        <dbReference type="Proteomes" id="UP000030748"/>
    </source>
</evidence>
<proteinExistence type="inferred from homology"/>
<dbReference type="Proteomes" id="UP000030748">
    <property type="component" value="Unassembled WGS sequence"/>
</dbReference>
<evidence type="ECO:0000256" key="1">
    <source>
        <dbReference type="ARBA" id="ARBA00008535"/>
    </source>
</evidence>
<dbReference type="PANTHER" id="PTHR10903:SF184">
    <property type="entry name" value="GTP-BINDING PROTEIN A"/>
    <property type="match status" value="1"/>
</dbReference>
<dbReference type="InterPro" id="IPR006703">
    <property type="entry name" value="G_AIG1"/>
</dbReference>
<dbReference type="SUPFAM" id="SSF52540">
    <property type="entry name" value="P-loop containing nucleoside triphosphate hydrolases"/>
    <property type="match status" value="1"/>
</dbReference>
<accession>A0A022QJW9</accession>
<reference evidence="5 6" key="1">
    <citation type="journal article" date="2013" name="Proc. Natl. Acad. Sci. U.S.A.">
        <title>Fine-scale variation in meiotic recombination in Mimulus inferred from population shotgun sequencing.</title>
        <authorList>
            <person name="Hellsten U."/>
            <person name="Wright K.M."/>
            <person name="Jenkins J."/>
            <person name="Shu S."/>
            <person name="Yuan Y."/>
            <person name="Wessler S.R."/>
            <person name="Schmutz J."/>
            <person name="Willis J.H."/>
            <person name="Rokhsar D.S."/>
        </authorList>
    </citation>
    <scope>NUCLEOTIDE SEQUENCE [LARGE SCALE GENOMIC DNA]</scope>
    <source>
        <strain evidence="6">cv. DUN x IM62</strain>
    </source>
</reference>
<dbReference type="PROSITE" id="PS51720">
    <property type="entry name" value="G_AIG1"/>
    <property type="match status" value="1"/>
</dbReference>
<dbReference type="OMA" id="RRAEREX"/>
<evidence type="ECO:0000256" key="2">
    <source>
        <dbReference type="ARBA" id="ARBA00022741"/>
    </source>
</evidence>
<evidence type="ECO:0000313" key="5">
    <source>
        <dbReference type="EMBL" id="EYU28251.1"/>
    </source>
</evidence>
<dbReference type="AlphaFoldDB" id="A0A022QJW9"/>
<dbReference type="InterPro" id="IPR027417">
    <property type="entry name" value="P-loop_NTPase"/>
</dbReference>
<keyword evidence="3" id="KW-0342">GTP-binding</keyword>
<evidence type="ECO:0000259" key="4">
    <source>
        <dbReference type="PROSITE" id="PS51720"/>
    </source>
</evidence>
<comment type="similarity">
    <text evidence="1">Belongs to the TRAFAC class TrmE-Era-EngA-EngB-Septin-like GTPase superfamily. AIG1/Toc34/Toc159-like paraseptin GTPase family. IAN subfamily.</text>
</comment>
<dbReference type="Gene3D" id="3.40.50.300">
    <property type="entry name" value="P-loop containing nucleotide triphosphate hydrolases"/>
    <property type="match status" value="1"/>
</dbReference>
<dbReference type="GO" id="GO:0005525">
    <property type="term" value="F:GTP binding"/>
    <property type="evidence" value="ECO:0007669"/>
    <property type="project" value="UniProtKB-KW"/>
</dbReference>
<dbReference type="GO" id="GO:0003924">
    <property type="term" value="F:GTPase activity"/>
    <property type="evidence" value="ECO:0000318"/>
    <property type="project" value="GO_Central"/>
</dbReference>
<evidence type="ECO:0000256" key="3">
    <source>
        <dbReference type="ARBA" id="ARBA00023134"/>
    </source>
</evidence>
<organism evidence="5 6">
    <name type="scientific">Erythranthe guttata</name>
    <name type="common">Yellow monkey flower</name>
    <name type="synonym">Mimulus guttatus</name>
    <dbReference type="NCBI Taxonomy" id="4155"/>
    <lineage>
        <taxon>Eukaryota</taxon>
        <taxon>Viridiplantae</taxon>
        <taxon>Streptophyta</taxon>
        <taxon>Embryophyta</taxon>
        <taxon>Tracheophyta</taxon>
        <taxon>Spermatophyta</taxon>
        <taxon>Magnoliopsida</taxon>
        <taxon>eudicotyledons</taxon>
        <taxon>Gunneridae</taxon>
        <taxon>Pentapetalae</taxon>
        <taxon>asterids</taxon>
        <taxon>lamiids</taxon>
        <taxon>Lamiales</taxon>
        <taxon>Phrymaceae</taxon>
        <taxon>Erythranthe</taxon>
    </lineage>
</organism>
<dbReference type="InterPro" id="IPR045058">
    <property type="entry name" value="GIMA/IAN/Toc"/>
</dbReference>
<protein>
    <recommendedName>
        <fullName evidence="4">AIG1-type G domain-containing protein</fullName>
    </recommendedName>
</protein>
<feature type="domain" description="AIG1-type G" evidence="4">
    <location>
        <begin position="20"/>
        <end position="217"/>
    </location>
</feature>
<gene>
    <name evidence="5" type="ORF">MIMGU_mgv1a022182mg</name>
</gene>
<keyword evidence="6" id="KW-1185">Reference proteome</keyword>
<dbReference type="Pfam" id="PF04548">
    <property type="entry name" value="AIG1"/>
    <property type="match status" value="1"/>
</dbReference>
<dbReference type="STRING" id="4155.A0A022QJW9"/>
<keyword evidence="2" id="KW-0547">Nucleotide-binding</keyword>